<dbReference type="SUPFAM" id="SSF55073">
    <property type="entry name" value="Nucleotide cyclase"/>
    <property type="match status" value="1"/>
</dbReference>
<dbReference type="InterPro" id="IPR035965">
    <property type="entry name" value="PAS-like_dom_sf"/>
</dbReference>
<feature type="transmembrane region" description="Helical" evidence="1">
    <location>
        <begin position="306"/>
        <end position="324"/>
    </location>
</feature>
<evidence type="ECO:0000256" key="1">
    <source>
        <dbReference type="SAM" id="Phobius"/>
    </source>
</evidence>
<evidence type="ECO:0000259" key="2">
    <source>
        <dbReference type="PROSITE" id="PS50112"/>
    </source>
</evidence>
<dbReference type="SUPFAM" id="SSF141868">
    <property type="entry name" value="EAL domain-like"/>
    <property type="match status" value="1"/>
</dbReference>
<evidence type="ECO:0000259" key="3">
    <source>
        <dbReference type="PROSITE" id="PS50883"/>
    </source>
</evidence>
<feature type="transmembrane region" description="Helical" evidence="1">
    <location>
        <begin position="16"/>
        <end position="36"/>
    </location>
</feature>
<dbReference type="InterPro" id="IPR035919">
    <property type="entry name" value="EAL_sf"/>
</dbReference>
<dbReference type="Pfam" id="PF00563">
    <property type="entry name" value="EAL"/>
    <property type="match status" value="1"/>
</dbReference>
<dbReference type="InterPro" id="IPR000160">
    <property type="entry name" value="GGDEF_dom"/>
</dbReference>
<dbReference type="CDD" id="cd01949">
    <property type="entry name" value="GGDEF"/>
    <property type="match status" value="1"/>
</dbReference>
<keyword evidence="6" id="KW-1185">Reference proteome</keyword>
<proteinExistence type="predicted"/>
<dbReference type="InterPro" id="IPR000014">
    <property type="entry name" value="PAS"/>
</dbReference>
<dbReference type="CDD" id="cd01948">
    <property type="entry name" value="EAL"/>
    <property type="match status" value="1"/>
</dbReference>
<evidence type="ECO:0000259" key="4">
    <source>
        <dbReference type="PROSITE" id="PS50887"/>
    </source>
</evidence>
<dbReference type="PROSITE" id="PS50887">
    <property type="entry name" value="GGDEF"/>
    <property type="match status" value="1"/>
</dbReference>
<evidence type="ECO:0000313" key="5">
    <source>
        <dbReference type="EMBL" id="GAA3968112.1"/>
    </source>
</evidence>
<dbReference type="PANTHER" id="PTHR44757:SF2">
    <property type="entry name" value="BIOFILM ARCHITECTURE MAINTENANCE PROTEIN MBAA"/>
    <property type="match status" value="1"/>
</dbReference>
<dbReference type="SMART" id="SM00267">
    <property type="entry name" value="GGDEF"/>
    <property type="match status" value="1"/>
</dbReference>
<dbReference type="PROSITE" id="PS50883">
    <property type="entry name" value="EAL"/>
    <property type="match status" value="1"/>
</dbReference>
<keyword evidence="1" id="KW-0812">Transmembrane</keyword>
<dbReference type="Pfam" id="PF05226">
    <property type="entry name" value="CHASE2"/>
    <property type="match status" value="1"/>
</dbReference>
<dbReference type="NCBIfam" id="TIGR00229">
    <property type="entry name" value="sensory_box"/>
    <property type="match status" value="1"/>
</dbReference>
<reference evidence="6" key="1">
    <citation type="journal article" date="2019" name="Int. J. Syst. Evol. Microbiol.">
        <title>The Global Catalogue of Microorganisms (GCM) 10K type strain sequencing project: providing services to taxonomists for standard genome sequencing and annotation.</title>
        <authorList>
            <consortium name="The Broad Institute Genomics Platform"/>
            <consortium name="The Broad Institute Genome Sequencing Center for Infectious Disease"/>
            <person name="Wu L."/>
            <person name="Ma J."/>
        </authorList>
    </citation>
    <scope>NUCLEOTIDE SEQUENCE [LARGE SCALE GENOMIC DNA]</scope>
    <source>
        <strain evidence="6">JCM 17555</strain>
    </source>
</reference>
<dbReference type="InterPro" id="IPR043128">
    <property type="entry name" value="Rev_trsase/Diguanyl_cyclase"/>
</dbReference>
<feature type="domain" description="PAS" evidence="2">
    <location>
        <begin position="369"/>
        <end position="420"/>
    </location>
</feature>
<comment type="caution">
    <text evidence="5">The sequence shown here is derived from an EMBL/GenBank/DDBJ whole genome shotgun (WGS) entry which is preliminary data.</text>
</comment>
<dbReference type="Gene3D" id="3.30.450.20">
    <property type="entry name" value="PAS domain"/>
    <property type="match status" value="1"/>
</dbReference>
<dbReference type="Proteomes" id="UP001501337">
    <property type="component" value="Unassembled WGS sequence"/>
</dbReference>
<dbReference type="Gene3D" id="3.30.70.270">
    <property type="match status" value="1"/>
</dbReference>
<dbReference type="SMART" id="SM01080">
    <property type="entry name" value="CHASE2"/>
    <property type="match status" value="1"/>
</dbReference>
<dbReference type="EMBL" id="BAABBO010000011">
    <property type="protein sequence ID" value="GAA3968112.1"/>
    <property type="molecule type" value="Genomic_DNA"/>
</dbReference>
<dbReference type="InterPro" id="IPR052155">
    <property type="entry name" value="Biofilm_reg_signaling"/>
</dbReference>
<sequence length="916" mass="101232">MTAPEAFAASSRPVKAYIAAVLVGFVVLLLWFAGIFERAEYNLRDRYVAALVQAVPSEFVIVEIDASSIGVIGRWPWSRELYAQAADVLGRAGVRSLSIDVDLSARARKEDDEALAIALRRLSQKADIRLPTFLQHSSLTTQNLVLRSPLPDFADSVDSVSVNMQPESDGLVRFLTMGFRWEGRLYPSAWNVMAGNLTQATWIDFSIAPESFTYVSFADLIDEKIDPALLSGRDIIIGSTAIELGDNLAVPVYQVLPGVVIQALGAETLKRGGLYKLGDTMNLLLMLLSWLMAALVLLRLSWQRSLQLLLAVGLFFIGGAILSYKYAALMIDVVTPLLMWVSVFVGINLARLDAESVERLWLQISLRDNQKLLDLIVGTANDSIICVNAEGIITRVNPAAQKLCGSDERSLLGTSIFHSLPAMTRNIAMLPPRPFDTLLVQAHSVSIPVQATVSRVDLSAEPLFTLLLRDLRERVAREQVLQYQADHDKLTGLLNRAALFRQIDSDLENQPSGFLIAVDIDYFREVNDTYGHVVGDRLLYAVGERLVGHFASIGIAARVGGNDFAIWCAGADYAQGGQAFCRSLLETLEGRFELDTSHGIELNISVTLGISENKCSREDAESLLRKAGDALLMARRAGHAMRCYSEADQQAASRRLELVPAIRTAIRQSDLTLMYQPKVDLHTLEIYGTEALLRWPRRNGAVVPVDVLIEVAENSRQIAPLTGWVVETILGNEAEWERAGLPRHIAINLSARLFQEKNFIAGLKDLLASSSGYYKFEMEMTETALAANPQQALGLITELLDSGMSLAIDDYGTGYSSLAYLRDLRANVLKIDKSFITNIDQREESQVIVQSTIRMAHDLGLKVVAEGIETMADQNFLCKAGCDIGQGYLYAKPLTQADLEVWCEQWQQHDRKVRRG</sequence>
<dbReference type="RefSeq" id="WP_344807274.1">
    <property type="nucleotide sequence ID" value="NZ_BAABBO010000011.1"/>
</dbReference>
<feature type="transmembrane region" description="Helical" evidence="1">
    <location>
        <begin position="280"/>
        <end position="300"/>
    </location>
</feature>
<organism evidence="5 6">
    <name type="scientific">Allohahella marinimesophila</name>
    <dbReference type="NCBI Taxonomy" id="1054972"/>
    <lineage>
        <taxon>Bacteria</taxon>
        <taxon>Pseudomonadati</taxon>
        <taxon>Pseudomonadota</taxon>
        <taxon>Gammaproteobacteria</taxon>
        <taxon>Oceanospirillales</taxon>
        <taxon>Hahellaceae</taxon>
        <taxon>Allohahella</taxon>
    </lineage>
</organism>
<dbReference type="SUPFAM" id="SSF55785">
    <property type="entry name" value="PYP-like sensor domain (PAS domain)"/>
    <property type="match status" value="1"/>
</dbReference>
<gene>
    <name evidence="5" type="ORF">GCM10022278_27320</name>
</gene>
<name>A0ABP7PMG6_9GAMM</name>
<feature type="domain" description="EAL" evidence="3">
    <location>
        <begin position="655"/>
        <end position="907"/>
    </location>
</feature>
<dbReference type="Pfam" id="PF00990">
    <property type="entry name" value="GGDEF"/>
    <property type="match status" value="1"/>
</dbReference>
<evidence type="ECO:0000313" key="6">
    <source>
        <dbReference type="Proteomes" id="UP001501337"/>
    </source>
</evidence>
<feature type="domain" description="GGDEF" evidence="4">
    <location>
        <begin position="511"/>
        <end position="647"/>
    </location>
</feature>
<dbReference type="InterPro" id="IPR029787">
    <property type="entry name" value="Nucleotide_cyclase"/>
</dbReference>
<dbReference type="Gene3D" id="3.20.20.450">
    <property type="entry name" value="EAL domain"/>
    <property type="match status" value="1"/>
</dbReference>
<dbReference type="NCBIfam" id="TIGR00254">
    <property type="entry name" value="GGDEF"/>
    <property type="match status" value="1"/>
</dbReference>
<dbReference type="Pfam" id="PF13188">
    <property type="entry name" value="PAS_8"/>
    <property type="match status" value="1"/>
</dbReference>
<accession>A0ABP7PMG6</accession>
<dbReference type="PROSITE" id="PS50112">
    <property type="entry name" value="PAS"/>
    <property type="match status" value="1"/>
</dbReference>
<protein>
    <submittedName>
        <fullName evidence="5">EAL domain-containing protein</fullName>
    </submittedName>
</protein>
<dbReference type="SMART" id="SM00052">
    <property type="entry name" value="EAL"/>
    <property type="match status" value="1"/>
</dbReference>
<dbReference type="InterPro" id="IPR001633">
    <property type="entry name" value="EAL_dom"/>
</dbReference>
<keyword evidence="1" id="KW-1133">Transmembrane helix</keyword>
<dbReference type="PANTHER" id="PTHR44757">
    <property type="entry name" value="DIGUANYLATE CYCLASE DGCP"/>
    <property type="match status" value="1"/>
</dbReference>
<keyword evidence="1" id="KW-0472">Membrane</keyword>
<dbReference type="InterPro" id="IPR007890">
    <property type="entry name" value="CHASE2"/>
</dbReference>